<organism evidence="3 5">
    <name type="scientific">Eggerthella sinensis</name>
    <dbReference type="NCBI Taxonomy" id="242230"/>
    <lineage>
        <taxon>Bacteria</taxon>
        <taxon>Bacillati</taxon>
        <taxon>Actinomycetota</taxon>
        <taxon>Coriobacteriia</taxon>
        <taxon>Eggerthellales</taxon>
        <taxon>Eggerthellaceae</taxon>
        <taxon>Eggerthella</taxon>
    </lineage>
</organism>
<dbReference type="AlphaFoldDB" id="A0A3N0IZA1"/>
<accession>A0A3N0IZA1</accession>
<evidence type="ECO:0000313" key="3">
    <source>
        <dbReference type="EMBL" id="RNM42237.1"/>
    </source>
</evidence>
<evidence type="ECO:0000259" key="1">
    <source>
        <dbReference type="Pfam" id="PF00535"/>
    </source>
</evidence>
<sequence>MDVDSPSVSIVIPLYNCEKFLAEALDSIIAQTLSDWEAILVDDCSADKSANIAQLYVGQDKRFRLFRQPENRGAAMARNKALSEARGRFIAYLDSDDYWLPEKLERQVAFMEKHGYGACFTSYETVNEDGSHRNFVHVDGEVNYDNFLKKPPTCSHTIMFDTAMVDRSLLVMPDIRKRQDAATWLQVVKGYGPLQGLDEVLACNRKRPGSLSSNKLSAVRSTWMLYTEIERLNKPYAAYCLFWQVLHAVLKRIGRI</sequence>
<dbReference type="EMBL" id="PPTT01000021">
    <property type="protein sequence ID" value="RDB67789.1"/>
    <property type="molecule type" value="Genomic_DNA"/>
</dbReference>
<reference evidence="2 4" key="1">
    <citation type="journal article" date="2018" name="Elife">
        <title>Discovery and characterization of a prevalent human gut bacterial enzyme sufficient for the inactivation of a family of plant toxins.</title>
        <authorList>
            <person name="Koppel N."/>
            <person name="Bisanz J.E."/>
            <person name="Pandelia M.E."/>
            <person name="Turnbaugh P.J."/>
            <person name="Balskus E.P."/>
        </authorList>
    </citation>
    <scope>NUCLEOTIDE SEQUENCE [LARGE SCALE GENOMIC DNA]</scope>
    <source>
        <strain evidence="2 4">DSM 16107</strain>
    </source>
</reference>
<dbReference type="PANTHER" id="PTHR22916:SF3">
    <property type="entry name" value="UDP-GLCNAC:BETAGAL BETA-1,3-N-ACETYLGLUCOSAMINYLTRANSFERASE-LIKE PROTEIN 1"/>
    <property type="match status" value="1"/>
</dbReference>
<dbReference type="SUPFAM" id="SSF53448">
    <property type="entry name" value="Nucleotide-diphospho-sugar transferases"/>
    <property type="match status" value="1"/>
</dbReference>
<dbReference type="CDD" id="cd00761">
    <property type="entry name" value="Glyco_tranf_GTA_type"/>
    <property type="match status" value="1"/>
</dbReference>
<feature type="domain" description="Glycosyltransferase 2-like" evidence="1">
    <location>
        <begin position="9"/>
        <end position="138"/>
    </location>
</feature>
<dbReference type="Proteomes" id="UP000253817">
    <property type="component" value="Unassembled WGS sequence"/>
</dbReference>
<dbReference type="EMBL" id="QICC01000016">
    <property type="protein sequence ID" value="RNM42237.1"/>
    <property type="molecule type" value="Genomic_DNA"/>
</dbReference>
<dbReference type="Proteomes" id="UP000270112">
    <property type="component" value="Unassembled WGS sequence"/>
</dbReference>
<dbReference type="Pfam" id="PF00535">
    <property type="entry name" value="Glycos_transf_2"/>
    <property type="match status" value="1"/>
</dbReference>
<keyword evidence="3" id="KW-0808">Transferase</keyword>
<proteinExistence type="predicted"/>
<keyword evidence="4" id="KW-1185">Reference proteome</keyword>
<dbReference type="Gene3D" id="3.90.550.10">
    <property type="entry name" value="Spore Coat Polysaccharide Biosynthesis Protein SpsA, Chain A"/>
    <property type="match status" value="1"/>
</dbReference>
<reference evidence="3" key="3">
    <citation type="journal article" date="2019" name="Microbiol. Resour. Announc.">
        <title>Draft Genome Sequences of Type Strains of Gordonibacter faecihominis, Paraeggerthella hongkongensis, Parvibacter caecicola,Slackia equolifaciens, Slackia faecicanis, and Slackia isoflavoniconvertens.</title>
        <authorList>
            <person name="Danylec N."/>
            <person name="Stoll D.A."/>
            <person name="Dotsch A."/>
            <person name="Huch M."/>
        </authorList>
    </citation>
    <scope>NUCLEOTIDE SEQUENCE</scope>
    <source>
        <strain evidence="3">DSM 16107</strain>
    </source>
</reference>
<gene>
    <name evidence="2" type="ORF">C1876_11880</name>
    <name evidence="3" type="ORF">DMP09_05705</name>
</gene>
<comment type="caution">
    <text evidence="3">The sequence shown here is derived from an EMBL/GenBank/DDBJ whole genome shotgun (WGS) entry which is preliminary data.</text>
</comment>
<protein>
    <submittedName>
        <fullName evidence="3">Glycosyltransferase family 2 protein</fullName>
    </submittedName>
</protein>
<reference evidence="5" key="2">
    <citation type="submission" date="2018-05" db="EMBL/GenBank/DDBJ databases">
        <title>Genome Sequencing of selected type strains of the family Eggerthellaceae.</title>
        <authorList>
            <person name="Danylec N."/>
            <person name="Stoll D.A."/>
            <person name="Doetsch A."/>
            <person name="Huch M."/>
        </authorList>
    </citation>
    <scope>NUCLEOTIDE SEQUENCE [LARGE SCALE GENOMIC DNA]</scope>
    <source>
        <strain evidence="5">DSM 16107</strain>
    </source>
</reference>
<dbReference type="PANTHER" id="PTHR22916">
    <property type="entry name" value="GLYCOSYLTRANSFERASE"/>
    <property type="match status" value="1"/>
</dbReference>
<dbReference type="OrthoDB" id="3189257at2"/>
<dbReference type="RefSeq" id="WP_114546936.1">
    <property type="nucleotide sequence ID" value="NZ_CATYLB010000016.1"/>
</dbReference>
<evidence type="ECO:0000313" key="2">
    <source>
        <dbReference type="EMBL" id="RDB67789.1"/>
    </source>
</evidence>
<evidence type="ECO:0000313" key="5">
    <source>
        <dbReference type="Proteomes" id="UP000270112"/>
    </source>
</evidence>
<dbReference type="GO" id="GO:0016758">
    <property type="term" value="F:hexosyltransferase activity"/>
    <property type="evidence" value="ECO:0007669"/>
    <property type="project" value="UniProtKB-ARBA"/>
</dbReference>
<dbReference type="InterPro" id="IPR029044">
    <property type="entry name" value="Nucleotide-diphossugar_trans"/>
</dbReference>
<dbReference type="InterPro" id="IPR001173">
    <property type="entry name" value="Glyco_trans_2-like"/>
</dbReference>
<name>A0A3N0IZA1_9ACTN</name>
<evidence type="ECO:0000313" key="4">
    <source>
        <dbReference type="Proteomes" id="UP000253817"/>
    </source>
</evidence>